<feature type="signal peptide" evidence="9">
    <location>
        <begin position="1"/>
        <end position="17"/>
    </location>
</feature>
<keyword evidence="9" id="KW-0732">Signal</keyword>
<dbReference type="EMBL" id="CAMXCT020000111">
    <property type="protein sequence ID" value="CAL1127339.1"/>
    <property type="molecule type" value="Genomic_DNA"/>
</dbReference>
<evidence type="ECO:0000256" key="3">
    <source>
        <dbReference type="ARBA" id="ARBA00022676"/>
    </source>
</evidence>
<dbReference type="GO" id="GO:0016020">
    <property type="term" value="C:membrane"/>
    <property type="evidence" value="ECO:0007669"/>
    <property type="project" value="UniProtKB-SubCell"/>
</dbReference>
<evidence type="ECO:0000256" key="9">
    <source>
        <dbReference type="SAM" id="SignalP"/>
    </source>
</evidence>
<evidence type="ECO:0000313" key="12">
    <source>
        <dbReference type="Proteomes" id="UP001152797"/>
    </source>
</evidence>
<evidence type="ECO:0000256" key="5">
    <source>
        <dbReference type="ARBA" id="ARBA00022692"/>
    </source>
</evidence>
<keyword evidence="5" id="KW-0812">Transmembrane</keyword>
<evidence type="ECO:0008006" key="13">
    <source>
        <dbReference type="Google" id="ProtNLM"/>
    </source>
</evidence>
<keyword evidence="7" id="KW-0472">Membrane</keyword>
<protein>
    <recommendedName>
        <fullName evidence="13">Glycosyltransferase family 92 protein</fullName>
    </recommendedName>
</protein>
<comment type="caution">
    <text evidence="10">The sequence shown here is derived from an EMBL/GenBank/DDBJ whole genome shotgun (WGS) entry which is preliminary data.</text>
</comment>
<comment type="subcellular location">
    <subcellularLocation>
        <location evidence="1">Membrane</location>
        <topology evidence="1">Single-pass membrane protein</topology>
    </subcellularLocation>
</comment>
<accession>A0A9P1BIE4</accession>
<keyword evidence="4" id="KW-0808">Transferase</keyword>
<evidence type="ECO:0000313" key="10">
    <source>
        <dbReference type="EMBL" id="CAI3973964.1"/>
    </source>
</evidence>
<feature type="region of interest" description="Disordered" evidence="8">
    <location>
        <begin position="464"/>
        <end position="484"/>
    </location>
</feature>
<dbReference type="Proteomes" id="UP001152797">
    <property type="component" value="Unassembled WGS sequence"/>
</dbReference>
<comment type="similarity">
    <text evidence="2">Belongs to the glycosyltransferase 92 family.</text>
</comment>
<dbReference type="EMBL" id="CAMXCT010000111">
    <property type="protein sequence ID" value="CAI3973964.1"/>
    <property type="molecule type" value="Genomic_DNA"/>
</dbReference>
<evidence type="ECO:0000256" key="6">
    <source>
        <dbReference type="ARBA" id="ARBA00022989"/>
    </source>
</evidence>
<reference evidence="11 12" key="2">
    <citation type="submission" date="2024-05" db="EMBL/GenBank/DDBJ databases">
        <authorList>
            <person name="Chen Y."/>
            <person name="Shah S."/>
            <person name="Dougan E. K."/>
            <person name="Thang M."/>
            <person name="Chan C."/>
        </authorList>
    </citation>
    <scope>NUCLEOTIDE SEQUENCE [LARGE SCALE GENOMIC DNA]</scope>
</reference>
<name>A0A9P1BIE4_9DINO</name>
<evidence type="ECO:0000313" key="11">
    <source>
        <dbReference type="EMBL" id="CAL4761276.1"/>
    </source>
</evidence>
<evidence type="ECO:0000256" key="4">
    <source>
        <dbReference type="ARBA" id="ARBA00022679"/>
    </source>
</evidence>
<dbReference type="AlphaFoldDB" id="A0A9P1BIE4"/>
<dbReference type="PANTHER" id="PTHR21461:SF69">
    <property type="entry name" value="GLYCOSYLTRANSFERASE FAMILY 92 PROTEIN"/>
    <property type="match status" value="1"/>
</dbReference>
<keyword evidence="6" id="KW-1133">Transmembrane helix</keyword>
<evidence type="ECO:0000256" key="8">
    <source>
        <dbReference type="SAM" id="MobiDB-lite"/>
    </source>
</evidence>
<dbReference type="Pfam" id="PF01697">
    <property type="entry name" value="Glyco_transf_92"/>
    <property type="match status" value="1"/>
</dbReference>
<feature type="chain" id="PRO_5043269492" description="Glycosyltransferase family 92 protein" evidence="9">
    <location>
        <begin position="18"/>
        <end position="484"/>
    </location>
</feature>
<dbReference type="GO" id="GO:0016757">
    <property type="term" value="F:glycosyltransferase activity"/>
    <property type="evidence" value="ECO:0007669"/>
    <property type="project" value="UniProtKB-KW"/>
</dbReference>
<proteinExistence type="inferred from homology"/>
<keyword evidence="12" id="KW-1185">Reference proteome</keyword>
<reference evidence="10" key="1">
    <citation type="submission" date="2022-10" db="EMBL/GenBank/DDBJ databases">
        <authorList>
            <person name="Chen Y."/>
            <person name="Dougan E. K."/>
            <person name="Chan C."/>
            <person name="Rhodes N."/>
            <person name="Thang M."/>
        </authorList>
    </citation>
    <scope>NUCLEOTIDE SEQUENCE</scope>
</reference>
<feature type="compositionally biased region" description="Acidic residues" evidence="8">
    <location>
        <begin position="472"/>
        <end position="484"/>
    </location>
</feature>
<evidence type="ECO:0000256" key="7">
    <source>
        <dbReference type="ARBA" id="ARBA00023136"/>
    </source>
</evidence>
<gene>
    <name evidence="10" type="ORF">C1SCF055_LOCUS2407</name>
</gene>
<sequence>MLWALAFLCLSSGETFAETCDHQSALQVRNVTSAAVPLTEWFPDQQPSDVYFESEDSSAWRSPRDLALLPAPTELRLANGETMRIFSAVPSFGEDGNFIALLLTKSTKRWVSENLPLFCSGPNGAHRRPVRGYRRVLLCDWPAEETDRESFEVFLEDQDGKHLLRVLARRKVGLLQKYHTMACVRDVFFESREFFSAALKQLVEWLEFYRFHGIEHFFVYTFRGTEDAVKELLMPYLRQGLATRIHFDDYPSDKIHRQHQVVQDCLYRAKSHTTWLLPSVDVDEYFHLKSGHFFPDGVVPQDYLKTAWDAIVKWKGKRLEEVRSVSFRSFRFARAPSDSLEISSAWREAKLPRSHNHPEKLANGKFACNVHVVHSLWFHFATACENATEDIMLPETLGVGNHYRVDWQSGHKYGDHFGHDDPKASTFDDLLTSEVPLLEQAIQRRFGEKPQTLLKRLSAEHPPVHLHQSIAADDDDDADEFTSE</sequence>
<organism evidence="10">
    <name type="scientific">Cladocopium goreaui</name>
    <dbReference type="NCBI Taxonomy" id="2562237"/>
    <lineage>
        <taxon>Eukaryota</taxon>
        <taxon>Sar</taxon>
        <taxon>Alveolata</taxon>
        <taxon>Dinophyceae</taxon>
        <taxon>Suessiales</taxon>
        <taxon>Symbiodiniaceae</taxon>
        <taxon>Cladocopium</taxon>
    </lineage>
</organism>
<dbReference type="PANTHER" id="PTHR21461">
    <property type="entry name" value="GLYCOSYLTRANSFERASE FAMILY 92 PROTEIN"/>
    <property type="match status" value="1"/>
</dbReference>
<evidence type="ECO:0000256" key="1">
    <source>
        <dbReference type="ARBA" id="ARBA00004167"/>
    </source>
</evidence>
<keyword evidence="3" id="KW-0328">Glycosyltransferase</keyword>
<dbReference type="GO" id="GO:0005737">
    <property type="term" value="C:cytoplasm"/>
    <property type="evidence" value="ECO:0007669"/>
    <property type="project" value="TreeGrafter"/>
</dbReference>
<dbReference type="EMBL" id="CAMXCT030000111">
    <property type="protein sequence ID" value="CAL4761276.1"/>
    <property type="molecule type" value="Genomic_DNA"/>
</dbReference>
<evidence type="ECO:0000256" key="2">
    <source>
        <dbReference type="ARBA" id="ARBA00007647"/>
    </source>
</evidence>
<dbReference type="OrthoDB" id="407163at2759"/>
<dbReference type="InterPro" id="IPR008166">
    <property type="entry name" value="Glyco_transf_92"/>
</dbReference>